<protein>
    <submittedName>
        <fullName evidence="1">Uncharacterized protein</fullName>
    </submittedName>
</protein>
<dbReference type="AlphaFoldDB" id="A0A4S8KMD8"/>
<keyword evidence="2" id="KW-1185">Reference proteome</keyword>
<dbReference type="EMBL" id="ML180739">
    <property type="protein sequence ID" value="THU76720.1"/>
    <property type="molecule type" value="Genomic_DNA"/>
</dbReference>
<dbReference type="Proteomes" id="UP000297245">
    <property type="component" value="Unassembled WGS sequence"/>
</dbReference>
<evidence type="ECO:0000313" key="2">
    <source>
        <dbReference type="Proteomes" id="UP000297245"/>
    </source>
</evidence>
<evidence type="ECO:0000313" key="1">
    <source>
        <dbReference type="EMBL" id="THU76720.1"/>
    </source>
</evidence>
<proteinExistence type="predicted"/>
<name>A0A4S8KMD8_DENBC</name>
<accession>A0A4S8KMD8</accession>
<gene>
    <name evidence="1" type="ORF">K435DRAFT_846498</name>
</gene>
<reference evidence="1 2" key="1">
    <citation type="journal article" date="2019" name="Nat. Ecol. Evol.">
        <title>Megaphylogeny resolves global patterns of mushroom evolution.</title>
        <authorList>
            <person name="Varga T."/>
            <person name="Krizsan K."/>
            <person name="Foldi C."/>
            <person name="Dima B."/>
            <person name="Sanchez-Garcia M."/>
            <person name="Sanchez-Ramirez S."/>
            <person name="Szollosi G.J."/>
            <person name="Szarkandi J.G."/>
            <person name="Papp V."/>
            <person name="Albert L."/>
            <person name="Andreopoulos W."/>
            <person name="Angelini C."/>
            <person name="Antonin V."/>
            <person name="Barry K.W."/>
            <person name="Bougher N.L."/>
            <person name="Buchanan P."/>
            <person name="Buyck B."/>
            <person name="Bense V."/>
            <person name="Catcheside P."/>
            <person name="Chovatia M."/>
            <person name="Cooper J."/>
            <person name="Damon W."/>
            <person name="Desjardin D."/>
            <person name="Finy P."/>
            <person name="Geml J."/>
            <person name="Haridas S."/>
            <person name="Hughes K."/>
            <person name="Justo A."/>
            <person name="Karasinski D."/>
            <person name="Kautmanova I."/>
            <person name="Kiss B."/>
            <person name="Kocsube S."/>
            <person name="Kotiranta H."/>
            <person name="LaButti K.M."/>
            <person name="Lechner B.E."/>
            <person name="Liimatainen K."/>
            <person name="Lipzen A."/>
            <person name="Lukacs Z."/>
            <person name="Mihaltcheva S."/>
            <person name="Morgado L.N."/>
            <person name="Niskanen T."/>
            <person name="Noordeloos M.E."/>
            <person name="Ohm R.A."/>
            <person name="Ortiz-Santana B."/>
            <person name="Ovrebo C."/>
            <person name="Racz N."/>
            <person name="Riley R."/>
            <person name="Savchenko A."/>
            <person name="Shiryaev A."/>
            <person name="Soop K."/>
            <person name="Spirin V."/>
            <person name="Szebenyi C."/>
            <person name="Tomsovsky M."/>
            <person name="Tulloss R.E."/>
            <person name="Uehling J."/>
            <person name="Grigoriev I.V."/>
            <person name="Vagvolgyi C."/>
            <person name="Papp T."/>
            <person name="Martin F.M."/>
            <person name="Miettinen O."/>
            <person name="Hibbett D.S."/>
            <person name="Nagy L.G."/>
        </authorList>
    </citation>
    <scope>NUCLEOTIDE SEQUENCE [LARGE SCALE GENOMIC DNA]</scope>
    <source>
        <strain evidence="1 2">CBS 962.96</strain>
    </source>
</reference>
<sequence>MASKIQKFEALVASQTSFAAHKTVSNLRNGCAINHMDPYFLWIRIRILYESVALSSLAANCVTRNESTVSAQWARLNVGVGVRSLEDFIALLMPFASNSELLHVAFGKEKYNRRYLRAVKIPLSVDSRQSLASLDESRLFDRLNHHASSIEVRLSSKFMSGRPPQSSAARDSTRLRLVEESSRILSRVESD</sequence>
<organism evidence="1 2">
    <name type="scientific">Dendrothele bispora (strain CBS 962.96)</name>
    <dbReference type="NCBI Taxonomy" id="1314807"/>
    <lineage>
        <taxon>Eukaryota</taxon>
        <taxon>Fungi</taxon>
        <taxon>Dikarya</taxon>
        <taxon>Basidiomycota</taxon>
        <taxon>Agaricomycotina</taxon>
        <taxon>Agaricomycetes</taxon>
        <taxon>Agaricomycetidae</taxon>
        <taxon>Agaricales</taxon>
        <taxon>Agaricales incertae sedis</taxon>
        <taxon>Dendrothele</taxon>
    </lineage>
</organism>